<evidence type="ECO:0000313" key="2">
    <source>
        <dbReference type="EMBL" id="OBZ78641.1"/>
    </source>
</evidence>
<dbReference type="AlphaFoldDB" id="A0A1C7MP35"/>
<feature type="compositionally biased region" description="Acidic residues" evidence="1">
    <location>
        <begin position="87"/>
        <end position="114"/>
    </location>
</feature>
<sequence>MFRVSPWITYDPSPDARNEPLVRSNIHFYSMNEDVEMDAPQISTLREESTPEPQPTRTKFRVKLLVNDRKHAGSRASSVSRKLAQGDSDEEEEEDEEDEEEEEEDQLIDDDDDEVKSTTTTATLPATAPPIRGSPAKRGRGRGGGRRKTGRGGAPDPHAVLMATTERFDAGSSEAFTTKLPKLPQTEVLEVSPTTQSSSLSVLLPGKKKATPAKGATAQRAIRKKPSKVAKPTVVPPRDDAESISEAYPGTAASSPMPHDDHTPEPDITIPAVPALPHLEDGVLEGVPLPVYPLPSKPFPVQPPPKIGSGFAPIIPLDRSGKPVRRWRQVNREVRGIAGGRWFARTWVGEKESEFASAVSQHVESASATGSVALPKLSALSVGPGKIVKPRGSKADLTSATVSRSASLIPETGQTSRKRNAIARGTPTADIPIAPLPTHAPPQ</sequence>
<feature type="region of interest" description="Disordered" evidence="1">
    <location>
        <begin position="405"/>
        <end position="443"/>
    </location>
</feature>
<reference evidence="2 3" key="1">
    <citation type="submission" date="2016-03" db="EMBL/GenBank/DDBJ databases">
        <title>Whole genome sequencing of Grifola frondosa 9006-11.</title>
        <authorList>
            <person name="Min B."/>
            <person name="Park H."/>
            <person name="Kim J.-G."/>
            <person name="Cho H."/>
            <person name="Oh Y.-L."/>
            <person name="Kong W.-S."/>
            <person name="Choi I.-G."/>
        </authorList>
    </citation>
    <scope>NUCLEOTIDE SEQUENCE [LARGE SCALE GENOMIC DNA]</scope>
    <source>
        <strain evidence="2 3">9006-11</strain>
    </source>
</reference>
<evidence type="ECO:0000313" key="3">
    <source>
        <dbReference type="Proteomes" id="UP000092993"/>
    </source>
</evidence>
<keyword evidence="3" id="KW-1185">Reference proteome</keyword>
<organism evidence="2 3">
    <name type="scientific">Grifola frondosa</name>
    <name type="common">Maitake</name>
    <name type="synonym">Polyporus frondosus</name>
    <dbReference type="NCBI Taxonomy" id="5627"/>
    <lineage>
        <taxon>Eukaryota</taxon>
        <taxon>Fungi</taxon>
        <taxon>Dikarya</taxon>
        <taxon>Basidiomycota</taxon>
        <taxon>Agaricomycotina</taxon>
        <taxon>Agaricomycetes</taxon>
        <taxon>Polyporales</taxon>
        <taxon>Grifolaceae</taxon>
        <taxon>Grifola</taxon>
    </lineage>
</organism>
<dbReference type="OrthoDB" id="3229208at2759"/>
<feature type="compositionally biased region" description="Low complexity" evidence="1">
    <location>
        <begin position="118"/>
        <end position="130"/>
    </location>
</feature>
<evidence type="ECO:0000256" key="1">
    <source>
        <dbReference type="SAM" id="MobiDB-lite"/>
    </source>
</evidence>
<comment type="caution">
    <text evidence="2">The sequence shown here is derived from an EMBL/GenBank/DDBJ whole genome shotgun (WGS) entry which is preliminary data.</text>
</comment>
<proteinExistence type="predicted"/>
<feature type="region of interest" description="Disordered" evidence="1">
    <location>
        <begin position="39"/>
        <end position="271"/>
    </location>
</feature>
<feature type="compositionally biased region" description="Pro residues" evidence="1">
    <location>
        <begin position="434"/>
        <end position="443"/>
    </location>
</feature>
<protein>
    <submittedName>
        <fullName evidence="2">Uncharacterized protein</fullName>
    </submittedName>
</protein>
<gene>
    <name evidence="2" type="ORF">A0H81_01276</name>
</gene>
<feature type="compositionally biased region" description="Polar residues" evidence="1">
    <location>
        <begin position="192"/>
        <end position="201"/>
    </location>
</feature>
<dbReference type="OMA" id="PPKIGTG"/>
<dbReference type="Proteomes" id="UP000092993">
    <property type="component" value="Unassembled WGS sequence"/>
</dbReference>
<dbReference type="EMBL" id="LUGG01000001">
    <property type="protein sequence ID" value="OBZ78641.1"/>
    <property type="molecule type" value="Genomic_DNA"/>
</dbReference>
<dbReference type="STRING" id="5627.A0A1C7MP35"/>
<name>A0A1C7MP35_GRIFR</name>
<accession>A0A1C7MP35</accession>
<feature type="compositionally biased region" description="Basic residues" evidence="1">
    <location>
        <begin position="135"/>
        <end position="150"/>
    </location>
</feature>